<reference evidence="2" key="1">
    <citation type="submission" date="2014-06" db="EMBL/GenBank/DDBJ databases">
        <title>Key roles for freshwater Actinobacteria revealed by deep metagenomic sequencing.</title>
        <authorList>
            <person name="Ghai R."/>
            <person name="Mizuno C.M."/>
            <person name="Picazo A."/>
            <person name="Camacho A."/>
            <person name="Rodriguez-Valera F."/>
        </authorList>
    </citation>
    <scope>NUCLEOTIDE SEQUENCE</scope>
</reference>
<dbReference type="AlphaFoldDB" id="A0A094QC82"/>
<sequence>MSTPASISVALCTRNGARFLAEQVSSILAQSRLPREIVLSDDASTDETVTIVSTLVGEFNAVSSHKVKLVTLANPTPLGVTKNFEQAIAKCTSELVALCDQDDRWHREKLAVMAAEFDARPDLTLLHSNLTLVDAEGVPLGATLFSFNNVRRSELDLLHSGHAVDVLLRRNLVTGAATVFRRLQLEISRPFPISWLHDEWLGMVAAVRGRVDTLGEPLVDYRQHGANQVGARKLDFLHYVASLRVPRAARNDRLFARAQAMTDHVVFGSGTEDVAGVRSIAQGKLAHEIARRAYPASRFKRWGPILREMKAGGYRRYGLGLQDIIRDFFQPA</sequence>
<dbReference type="GO" id="GO:0016758">
    <property type="term" value="F:hexosyltransferase activity"/>
    <property type="evidence" value="ECO:0007669"/>
    <property type="project" value="UniProtKB-ARBA"/>
</dbReference>
<proteinExistence type="predicted"/>
<name>A0A094QC82_9ZZZZ</name>
<evidence type="ECO:0000259" key="1">
    <source>
        <dbReference type="Pfam" id="PF00535"/>
    </source>
</evidence>
<dbReference type="Pfam" id="PF00535">
    <property type="entry name" value="Glycos_transf_2"/>
    <property type="match status" value="1"/>
</dbReference>
<dbReference type="EMBL" id="JNSL01000017">
    <property type="protein sequence ID" value="KGA20972.1"/>
    <property type="molecule type" value="Genomic_DNA"/>
</dbReference>
<evidence type="ECO:0000313" key="2">
    <source>
        <dbReference type="EMBL" id="KGA20972.1"/>
    </source>
</evidence>
<gene>
    <name evidence="2" type="ORF">GM51_4495</name>
</gene>
<dbReference type="PANTHER" id="PTHR22916:SF3">
    <property type="entry name" value="UDP-GLCNAC:BETAGAL BETA-1,3-N-ACETYLGLUCOSAMINYLTRANSFERASE-LIKE PROTEIN 1"/>
    <property type="match status" value="1"/>
</dbReference>
<dbReference type="SUPFAM" id="SSF53448">
    <property type="entry name" value="Nucleotide-diphospho-sugar transferases"/>
    <property type="match status" value="1"/>
</dbReference>
<dbReference type="PANTHER" id="PTHR22916">
    <property type="entry name" value="GLYCOSYLTRANSFERASE"/>
    <property type="match status" value="1"/>
</dbReference>
<organism evidence="2">
    <name type="scientific">freshwater metagenome</name>
    <dbReference type="NCBI Taxonomy" id="449393"/>
    <lineage>
        <taxon>unclassified sequences</taxon>
        <taxon>metagenomes</taxon>
        <taxon>ecological metagenomes</taxon>
    </lineage>
</organism>
<accession>A0A094QC82</accession>
<dbReference type="InterPro" id="IPR029044">
    <property type="entry name" value="Nucleotide-diphossugar_trans"/>
</dbReference>
<dbReference type="Gene3D" id="3.90.550.10">
    <property type="entry name" value="Spore Coat Polysaccharide Biosynthesis Protein SpsA, Chain A"/>
    <property type="match status" value="1"/>
</dbReference>
<comment type="caution">
    <text evidence="2">The sequence shown here is derived from an EMBL/GenBank/DDBJ whole genome shotgun (WGS) entry which is preliminary data.</text>
</comment>
<protein>
    <recommendedName>
        <fullName evidence="1">Glycosyltransferase 2-like domain-containing protein</fullName>
    </recommendedName>
</protein>
<dbReference type="CDD" id="cd04196">
    <property type="entry name" value="GT_2_like_d"/>
    <property type="match status" value="1"/>
</dbReference>
<feature type="domain" description="Glycosyltransferase 2-like" evidence="1">
    <location>
        <begin position="8"/>
        <end position="124"/>
    </location>
</feature>
<dbReference type="InterPro" id="IPR001173">
    <property type="entry name" value="Glyco_trans_2-like"/>
</dbReference>